<evidence type="ECO:0000256" key="3">
    <source>
        <dbReference type="ARBA" id="ARBA00022840"/>
    </source>
</evidence>
<dbReference type="InterPro" id="IPR017871">
    <property type="entry name" value="ABC_transporter-like_CS"/>
</dbReference>
<keyword evidence="3" id="KW-0067">ATP-binding</keyword>
<feature type="domain" description="ABC transporter" evidence="5">
    <location>
        <begin position="71"/>
        <end position="302"/>
    </location>
</feature>
<dbReference type="InterPro" id="IPR003439">
    <property type="entry name" value="ABC_transporter-like_ATP-bd"/>
</dbReference>
<dbReference type="InterPro" id="IPR005670">
    <property type="entry name" value="PstB-like"/>
</dbReference>
<reference evidence="6" key="1">
    <citation type="submission" date="2018-02" db="EMBL/GenBank/DDBJ databases">
        <title>Rhizophora mucronata_Transcriptome.</title>
        <authorList>
            <person name="Meera S.P."/>
            <person name="Sreeshan A."/>
            <person name="Augustine A."/>
        </authorList>
    </citation>
    <scope>NUCLEOTIDE SEQUENCE</scope>
    <source>
        <tissue evidence="6">Leaf</tissue>
    </source>
</reference>
<evidence type="ECO:0000256" key="4">
    <source>
        <dbReference type="ARBA" id="ARBA00061382"/>
    </source>
</evidence>
<organism evidence="6">
    <name type="scientific">Rhizophora mucronata</name>
    <name type="common">Asiatic mangrove</name>
    <dbReference type="NCBI Taxonomy" id="61149"/>
    <lineage>
        <taxon>Eukaryota</taxon>
        <taxon>Viridiplantae</taxon>
        <taxon>Streptophyta</taxon>
        <taxon>Embryophyta</taxon>
        <taxon>Tracheophyta</taxon>
        <taxon>Spermatophyta</taxon>
        <taxon>Magnoliopsida</taxon>
        <taxon>eudicotyledons</taxon>
        <taxon>Gunneridae</taxon>
        <taxon>Pentapetalae</taxon>
        <taxon>rosids</taxon>
        <taxon>fabids</taxon>
        <taxon>Malpighiales</taxon>
        <taxon>Rhizophoraceae</taxon>
        <taxon>Rhizophora</taxon>
    </lineage>
</organism>
<dbReference type="PANTHER" id="PTHR43423:SF1">
    <property type="entry name" value="ABC TRANSPORTER I FAMILY MEMBER 17"/>
    <property type="match status" value="1"/>
</dbReference>
<dbReference type="FunFam" id="3.40.50.300:FF:001209">
    <property type="entry name" value="ABC transporter, ATP-binding protein"/>
    <property type="match status" value="1"/>
</dbReference>
<proteinExistence type="inferred from homology"/>
<dbReference type="GO" id="GO:0005315">
    <property type="term" value="F:phosphate transmembrane transporter activity"/>
    <property type="evidence" value="ECO:0007669"/>
    <property type="project" value="InterPro"/>
</dbReference>
<keyword evidence="1" id="KW-0813">Transport</keyword>
<dbReference type="EMBL" id="GGEC01000126">
    <property type="protein sequence ID" value="MBW80609.1"/>
    <property type="molecule type" value="Transcribed_RNA"/>
</dbReference>
<dbReference type="AlphaFoldDB" id="A0A2P2IHB3"/>
<dbReference type="GO" id="GO:0016020">
    <property type="term" value="C:membrane"/>
    <property type="evidence" value="ECO:0007669"/>
    <property type="project" value="InterPro"/>
</dbReference>
<name>A0A2P2IHB3_RHIMU</name>
<dbReference type="InterPro" id="IPR027417">
    <property type="entry name" value="P-loop_NTPase"/>
</dbReference>
<evidence type="ECO:0000259" key="5">
    <source>
        <dbReference type="PROSITE" id="PS50893"/>
    </source>
</evidence>
<comment type="similarity">
    <text evidence="4">Belongs to the ABC transporter superfamily. ABCI family.</text>
</comment>
<evidence type="ECO:0000313" key="6">
    <source>
        <dbReference type="EMBL" id="MBW80609.1"/>
    </source>
</evidence>
<dbReference type="SMART" id="SM00382">
    <property type="entry name" value="AAA"/>
    <property type="match status" value="1"/>
</dbReference>
<dbReference type="GO" id="GO:0035435">
    <property type="term" value="P:phosphate ion transmembrane transport"/>
    <property type="evidence" value="ECO:0007669"/>
    <property type="project" value="InterPro"/>
</dbReference>
<dbReference type="Gene3D" id="3.40.50.300">
    <property type="entry name" value="P-loop containing nucleotide triphosphate hydrolases"/>
    <property type="match status" value="1"/>
</dbReference>
<dbReference type="CDD" id="cd03260">
    <property type="entry name" value="ABC_PstB_phosphate_transporter"/>
    <property type="match status" value="1"/>
</dbReference>
<dbReference type="PANTHER" id="PTHR43423">
    <property type="entry name" value="ABC TRANSPORTER I FAMILY MEMBER 17"/>
    <property type="match status" value="1"/>
</dbReference>
<dbReference type="InterPro" id="IPR003593">
    <property type="entry name" value="AAA+_ATPase"/>
</dbReference>
<evidence type="ECO:0000256" key="1">
    <source>
        <dbReference type="ARBA" id="ARBA00022448"/>
    </source>
</evidence>
<dbReference type="GO" id="GO:0016887">
    <property type="term" value="F:ATP hydrolysis activity"/>
    <property type="evidence" value="ECO:0007669"/>
    <property type="project" value="InterPro"/>
</dbReference>
<sequence>MWAKDTGGGIICRPYILTPPDLTSPIHHHHHRLFFFFLRNSIINMPPAVPSPYEEAQEHLLAVDIEDGIKLRIRNLTRKSDGGTSILHGINMDIPKGVIVGIMGPSGSGKSTVLRALNRLWEPPAGTVFLDGRDIRDLDVLALRRKVGMLFQLPALFEGTVADNVRYGPQLRGKKLTDEEVCKLLSLADLDSTFFHKAGCELSVGQAQRVALARTLANEPEVLLLDEPTSALDPISAQNIEDAIVKLKEKQGMTTVIVSHSIRQIQRIADIVCLLVDGVIVEVLKPDKLSEAWHPMALRFLQLSS</sequence>
<keyword evidence="2" id="KW-0547">Nucleotide-binding</keyword>
<dbReference type="GO" id="GO:0005524">
    <property type="term" value="F:ATP binding"/>
    <property type="evidence" value="ECO:0007669"/>
    <property type="project" value="UniProtKB-KW"/>
</dbReference>
<dbReference type="PROSITE" id="PS00211">
    <property type="entry name" value="ABC_TRANSPORTER_1"/>
    <property type="match status" value="1"/>
</dbReference>
<evidence type="ECO:0000256" key="2">
    <source>
        <dbReference type="ARBA" id="ARBA00022741"/>
    </source>
</evidence>
<accession>A0A2P2IHB3</accession>
<dbReference type="SUPFAM" id="SSF52540">
    <property type="entry name" value="P-loop containing nucleoside triphosphate hydrolases"/>
    <property type="match status" value="1"/>
</dbReference>
<protein>
    <submittedName>
        <fullName evidence="6">Uncharacterized protein MANES_10G090300</fullName>
    </submittedName>
</protein>
<dbReference type="Pfam" id="PF00005">
    <property type="entry name" value="ABC_tran"/>
    <property type="match status" value="1"/>
</dbReference>
<dbReference type="PROSITE" id="PS50893">
    <property type="entry name" value="ABC_TRANSPORTER_2"/>
    <property type="match status" value="1"/>
</dbReference>